<dbReference type="AlphaFoldDB" id="A0A443IBB0"/>
<dbReference type="Gene3D" id="3.40.50.1980">
    <property type="entry name" value="Nitrogenase molybdenum iron protein domain"/>
    <property type="match status" value="1"/>
</dbReference>
<evidence type="ECO:0000313" key="1">
    <source>
        <dbReference type="EMBL" id="RWR01379.1"/>
    </source>
</evidence>
<proteinExistence type="predicted"/>
<evidence type="ECO:0000313" key="2">
    <source>
        <dbReference type="Proteomes" id="UP000288794"/>
    </source>
</evidence>
<dbReference type="EMBL" id="JMEE01000036">
    <property type="protein sequence ID" value="RWR01379.1"/>
    <property type="molecule type" value="Genomic_DNA"/>
</dbReference>
<dbReference type="Proteomes" id="UP000288794">
    <property type="component" value="Unassembled WGS sequence"/>
</dbReference>
<evidence type="ECO:0008006" key="3">
    <source>
        <dbReference type="Google" id="ProtNLM"/>
    </source>
</evidence>
<dbReference type="PANTHER" id="PTHR30535">
    <property type="entry name" value="VITAMIN B12-BINDING PROTEIN"/>
    <property type="match status" value="1"/>
</dbReference>
<keyword evidence="2" id="KW-1185">Reference proteome</keyword>
<gene>
    <name evidence="1" type="ORF">ED28_12845</name>
</gene>
<organism evidence="1 2">
    <name type="scientific">[Pantoea] beijingensis</name>
    <dbReference type="NCBI Taxonomy" id="1324864"/>
    <lineage>
        <taxon>Bacteria</taxon>
        <taxon>Pseudomonadati</taxon>
        <taxon>Pseudomonadota</taxon>
        <taxon>Gammaproteobacteria</taxon>
        <taxon>Enterobacterales</taxon>
        <taxon>Erwiniaceae</taxon>
        <taxon>Erwinia</taxon>
    </lineage>
</organism>
<dbReference type="SUPFAM" id="SSF53807">
    <property type="entry name" value="Helical backbone' metal receptor"/>
    <property type="match status" value="1"/>
</dbReference>
<dbReference type="PANTHER" id="PTHR30535:SF34">
    <property type="entry name" value="MOLYBDATE-BINDING PROTEIN MOLA"/>
    <property type="match status" value="1"/>
</dbReference>
<protein>
    <recommendedName>
        <fullName evidence="3">Fe/B12 periplasmic-binding domain-containing protein</fullName>
    </recommendedName>
</protein>
<reference evidence="1 2" key="1">
    <citation type="submission" date="2014-04" db="EMBL/GenBank/DDBJ databases">
        <title>Draft genome sequence of Pantoea beijingensis strain LMG 27579, an emerging pathogen to Pleurotus eryngii with potential industrial application.</title>
        <authorList>
            <person name="Xu F."/>
            <person name="Liu Y."/>
            <person name="Wang S."/>
            <person name="Yin Y."/>
            <person name="Ma Y."/>
            <person name="Zhao S."/>
            <person name="Rong C."/>
        </authorList>
    </citation>
    <scope>NUCLEOTIDE SEQUENCE [LARGE SCALE GENOMIC DNA]</scope>
    <source>
        <strain evidence="1 2">LMG 27579</strain>
    </source>
</reference>
<name>A0A443IBB0_9GAMM</name>
<dbReference type="InterPro" id="IPR050902">
    <property type="entry name" value="ABC_Transporter_SBP"/>
</dbReference>
<comment type="caution">
    <text evidence="1">The sequence shown here is derived from an EMBL/GenBank/DDBJ whole genome shotgun (WGS) entry which is preliminary data.</text>
</comment>
<accession>A0A443IBB0</accession>
<sequence length="139" mass="15376">MYLTSIQHEGYYGFPQYDPLSQISFMLLEEVLNQEQNAKAYTDFYQQHLQAIQQKTATVSTKPRVFIEPAAGVGSADDACCFTHAHNGWGGLVEATEATDIGSQLLVGATGYINIEKIISMKPDFYVMTGSKRAAKAMR</sequence>